<sequence>KTSRNTSGPADITMLAGLNQHERVAIAARSLSAGLADQNFYHCCQPGPIAQMLQARVTARSCLLGASVAASTATLPLVLGVKHSCGFSDHLLNFVCLSLRSYVQESDHRWVQKVRVGNRLLVRGHMVLKRRQILMGSHLLKRSRLLIRGKKARILVRRTLLVRGNLLIGSGLQMGRSQLLRRRSWMMMSHLLRLGLVIQKHLVKCSLVWRAQRATAEITLMGLGLLWKVSNARHV</sequence>
<organism evidence="1 2">
    <name type="scientific">Neurospora intermedia</name>
    <dbReference type="NCBI Taxonomy" id="5142"/>
    <lineage>
        <taxon>Eukaryota</taxon>
        <taxon>Fungi</taxon>
        <taxon>Dikarya</taxon>
        <taxon>Ascomycota</taxon>
        <taxon>Pezizomycotina</taxon>
        <taxon>Sordariomycetes</taxon>
        <taxon>Sordariomycetidae</taxon>
        <taxon>Sordariales</taxon>
        <taxon>Sordariaceae</taxon>
        <taxon>Neurospora</taxon>
    </lineage>
</organism>
<accession>A0ABR3DKI0</accession>
<comment type="caution">
    <text evidence="1">The sequence shown here is derived from an EMBL/GenBank/DDBJ whole genome shotgun (WGS) entry which is preliminary data.</text>
</comment>
<evidence type="ECO:0000313" key="2">
    <source>
        <dbReference type="Proteomes" id="UP001451303"/>
    </source>
</evidence>
<protein>
    <submittedName>
        <fullName evidence="1">Uncharacterized protein</fullName>
    </submittedName>
</protein>
<feature type="non-terminal residue" evidence="1">
    <location>
        <position position="1"/>
    </location>
</feature>
<gene>
    <name evidence="1" type="ORF">QR685DRAFT_436531</name>
</gene>
<reference evidence="1 2" key="1">
    <citation type="submission" date="2023-09" db="EMBL/GenBank/DDBJ databases">
        <title>Multi-omics analysis of a traditional fermented food reveals byproduct-associated fungal strains for waste-to-food upcycling.</title>
        <authorList>
            <consortium name="Lawrence Berkeley National Laboratory"/>
            <person name="Rekdal V.M."/>
            <person name="Villalobos-Escobedo J.M."/>
            <person name="Rodriguez-Valeron N."/>
            <person name="Garcia M.O."/>
            <person name="Vasquez D.P."/>
            <person name="Damayanti I."/>
            <person name="Sorensen P.M."/>
            <person name="Baidoo E.E."/>
            <person name="De Carvalho A.C."/>
            <person name="Riley R."/>
            <person name="Lipzen A."/>
            <person name="He G."/>
            <person name="Yan M."/>
            <person name="Haridas S."/>
            <person name="Daum C."/>
            <person name="Yoshinaga Y."/>
            <person name="Ng V."/>
            <person name="Grigoriev I.V."/>
            <person name="Munk R."/>
            <person name="Nuraida L."/>
            <person name="Wijaya C.H."/>
            <person name="Morales P.-C."/>
            <person name="Keasling J.D."/>
        </authorList>
    </citation>
    <scope>NUCLEOTIDE SEQUENCE [LARGE SCALE GENOMIC DNA]</scope>
    <source>
        <strain evidence="1 2">FGSC 2613</strain>
    </source>
</reference>
<proteinExistence type="predicted"/>
<dbReference type="EMBL" id="JAVLET010000002">
    <property type="protein sequence ID" value="KAL0472857.1"/>
    <property type="molecule type" value="Genomic_DNA"/>
</dbReference>
<dbReference type="Proteomes" id="UP001451303">
    <property type="component" value="Unassembled WGS sequence"/>
</dbReference>
<name>A0ABR3DKI0_NEUIN</name>
<evidence type="ECO:0000313" key="1">
    <source>
        <dbReference type="EMBL" id="KAL0472857.1"/>
    </source>
</evidence>
<keyword evidence="2" id="KW-1185">Reference proteome</keyword>